<feature type="compositionally biased region" description="Low complexity" evidence="6">
    <location>
        <begin position="444"/>
        <end position="488"/>
    </location>
</feature>
<dbReference type="Gene3D" id="1.20.5.170">
    <property type="match status" value="1"/>
</dbReference>
<dbReference type="AlphaFoldDB" id="A0A0C3QM47"/>
<accession>A0A0C3QM47</accession>
<dbReference type="Pfam" id="PF00170">
    <property type="entry name" value="bZIP_1"/>
    <property type="match status" value="1"/>
</dbReference>
<evidence type="ECO:0000256" key="6">
    <source>
        <dbReference type="SAM" id="MobiDB-lite"/>
    </source>
</evidence>
<dbReference type="HOGENOM" id="CLU_031719_0_0_1"/>
<dbReference type="SUPFAM" id="SSF57959">
    <property type="entry name" value="Leucine zipper domain"/>
    <property type="match status" value="1"/>
</dbReference>
<evidence type="ECO:0000313" key="9">
    <source>
        <dbReference type="Proteomes" id="UP000054248"/>
    </source>
</evidence>
<dbReference type="GO" id="GO:0003700">
    <property type="term" value="F:DNA-binding transcription factor activity"/>
    <property type="evidence" value="ECO:0007669"/>
    <property type="project" value="InterPro"/>
</dbReference>
<gene>
    <name evidence="8" type="ORF">M407DRAFT_17240</name>
</gene>
<feature type="compositionally biased region" description="Low complexity" evidence="6">
    <location>
        <begin position="338"/>
        <end position="363"/>
    </location>
</feature>
<feature type="domain" description="BZIP" evidence="7">
    <location>
        <begin position="594"/>
        <end position="657"/>
    </location>
</feature>
<protein>
    <recommendedName>
        <fullName evidence="7">BZIP domain-containing protein</fullName>
    </recommendedName>
</protein>
<dbReference type="GO" id="GO:0005634">
    <property type="term" value="C:nucleus"/>
    <property type="evidence" value="ECO:0007669"/>
    <property type="project" value="UniProtKB-SubCell"/>
</dbReference>
<proteinExistence type="predicted"/>
<feature type="compositionally biased region" description="Basic and acidic residues" evidence="6">
    <location>
        <begin position="38"/>
        <end position="52"/>
    </location>
</feature>
<dbReference type="PANTHER" id="PTHR19304">
    <property type="entry name" value="CYCLIC-AMP RESPONSE ELEMENT BINDING PROTEIN"/>
    <property type="match status" value="1"/>
</dbReference>
<dbReference type="STRING" id="1051891.A0A0C3QM47"/>
<dbReference type="InterPro" id="IPR021755">
    <property type="entry name" value="TF_Aft1_HRA"/>
</dbReference>
<feature type="region of interest" description="Disordered" evidence="6">
    <location>
        <begin position="676"/>
        <end position="728"/>
    </location>
</feature>
<dbReference type="EMBL" id="KN822945">
    <property type="protein sequence ID" value="KIO33980.1"/>
    <property type="molecule type" value="Genomic_DNA"/>
</dbReference>
<feature type="compositionally biased region" description="Low complexity" evidence="6">
    <location>
        <begin position="1"/>
        <end position="36"/>
    </location>
</feature>
<feature type="region of interest" description="Disordered" evidence="6">
    <location>
        <begin position="1"/>
        <end position="250"/>
    </location>
</feature>
<feature type="compositionally biased region" description="Low complexity" evidence="6">
    <location>
        <begin position="514"/>
        <end position="526"/>
    </location>
</feature>
<organism evidence="8 9">
    <name type="scientific">Tulasnella calospora MUT 4182</name>
    <dbReference type="NCBI Taxonomy" id="1051891"/>
    <lineage>
        <taxon>Eukaryota</taxon>
        <taxon>Fungi</taxon>
        <taxon>Dikarya</taxon>
        <taxon>Basidiomycota</taxon>
        <taxon>Agaricomycotina</taxon>
        <taxon>Agaricomycetes</taxon>
        <taxon>Cantharellales</taxon>
        <taxon>Tulasnellaceae</taxon>
        <taxon>Tulasnella</taxon>
    </lineage>
</organism>
<dbReference type="InterPro" id="IPR002112">
    <property type="entry name" value="Leuzip_Jun"/>
</dbReference>
<keyword evidence="9" id="KW-1185">Reference proteome</keyword>
<keyword evidence="5" id="KW-0539">Nucleus</keyword>
<feature type="compositionally biased region" description="Polar residues" evidence="6">
    <location>
        <begin position="389"/>
        <end position="399"/>
    </location>
</feature>
<evidence type="ECO:0000259" key="7">
    <source>
        <dbReference type="PROSITE" id="PS50217"/>
    </source>
</evidence>
<evidence type="ECO:0000256" key="3">
    <source>
        <dbReference type="ARBA" id="ARBA00023125"/>
    </source>
</evidence>
<sequence>MATTVAPSVSPSPSTLSSPSSPATPSHAPSSPSVSVHQNDHQPHHSKLDHQPKSHSPPKKSDDLPMNAADDPKDAASNNEASKNGVAGAGLAVTNAPVRPPPRPFRRANLSLEQNPFEVSFSQSSTSGVQPGSPRTKSNNSNAGSNVNGNSNTTSENDDPNNHSRNPSDAGANAGGQKTSPKPTLPPISAIDEPSREGGPSFPWGFSAVLNDNTGSLRSGPLSPAMLPGPRQDGSTATAAGGAGGHGTSHGYFDAPSLTFRTGLTPGIGRTGLTPLVGGPASFPPPSPNTAAFLAMVTNPGGATGQQVSQLTGGATITPNTLSALTGTLMQHVNATSGADSASNAANGAGNPSTAGQAQNGPAAAGGPGNQAGAHPIAVSHTFGAQNPVVNGAYSQTGASEPGGFRPPMDSYSGAAQNAAAAAANGLFLLSQAHQELTKREEQQQAQAAAQAEAAAAAANNARGPSSRRGSTMASTASTSNNTAAGNGHNKRKSGDATAPAQAPRPSGKRARGSTASSTAAATSPTHPTRQSSRRKKTAEVSVSFDQLEMDSPEQDDMSVDEDDIENMLTEGMAPTALGGGPGRAGSKKFETEEEKRRNFLERNRQAALKCRQRKKAWLTQLQQQVEYLKTENERLQGTIVSMRDEVTRLSAVVVAHRACGLGGVVVPGYAAASIDPHHGGHHGPHSDRTASPSSPVVGVAPVSVPVSVPPPSQQSAASAQASQGYGY</sequence>
<feature type="compositionally biased region" description="Low complexity" evidence="6">
    <location>
        <begin position="691"/>
        <end position="707"/>
    </location>
</feature>
<keyword evidence="2" id="KW-0805">Transcription regulation</keyword>
<feature type="region of interest" description="Disordered" evidence="6">
    <location>
        <begin position="436"/>
        <end position="559"/>
    </location>
</feature>
<dbReference type="InterPro" id="IPR046347">
    <property type="entry name" value="bZIP_sf"/>
</dbReference>
<evidence type="ECO:0000256" key="2">
    <source>
        <dbReference type="ARBA" id="ARBA00023015"/>
    </source>
</evidence>
<dbReference type="PRINTS" id="PR00043">
    <property type="entry name" value="LEUZIPPRJUN"/>
</dbReference>
<comment type="subcellular location">
    <subcellularLocation>
        <location evidence="1">Nucleus</location>
    </subcellularLocation>
</comment>
<evidence type="ECO:0000256" key="1">
    <source>
        <dbReference type="ARBA" id="ARBA00004123"/>
    </source>
</evidence>
<feature type="compositionally biased region" description="Polar residues" evidence="6">
    <location>
        <begin position="120"/>
        <end position="137"/>
    </location>
</feature>
<dbReference type="GO" id="GO:0003677">
    <property type="term" value="F:DNA binding"/>
    <property type="evidence" value="ECO:0007669"/>
    <property type="project" value="UniProtKB-KW"/>
</dbReference>
<dbReference type="Pfam" id="PF11786">
    <property type="entry name" value="Aft1_HRA"/>
    <property type="match status" value="1"/>
</dbReference>
<dbReference type="Proteomes" id="UP000054248">
    <property type="component" value="Unassembled WGS sequence"/>
</dbReference>
<feature type="compositionally biased region" description="Low complexity" evidence="6">
    <location>
        <begin position="138"/>
        <end position="155"/>
    </location>
</feature>
<reference evidence="9" key="2">
    <citation type="submission" date="2015-01" db="EMBL/GenBank/DDBJ databases">
        <title>Evolutionary Origins and Diversification of the Mycorrhizal Mutualists.</title>
        <authorList>
            <consortium name="DOE Joint Genome Institute"/>
            <consortium name="Mycorrhizal Genomics Consortium"/>
            <person name="Kohler A."/>
            <person name="Kuo A."/>
            <person name="Nagy L.G."/>
            <person name="Floudas D."/>
            <person name="Copeland A."/>
            <person name="Barry K.W."/>
            <person name="Cichocki N."/>
            <person name="Veneault-Fourrey C."/>
            <person name="LaButti K."/>
            <person name="Lindquist E.A."/>
            <person name="Lipzen A."/>
            <person name="Lundell T."/>
            <person name="Morin E."/>
            <person name="Murat C."/>
            <person name="Riley R."/>
            <person name="Ohm R."/>
            <person name="Sun H."/>
            <person name="Tunlid A."/>
            <person name="Henrissat B."/>
            <person name="Grigoriev I.V."/>
            <person name="Hibbett D.S."/>
            <person name="Martin F."/>
        </authorList>
    </citation>
    <scope>NUCLEOTIDE SEQUENCE [LARGE SCALE GENOMIC DNA]</scope>
    <source>
        <strain evidence="9">MUT 4182</strain>
    </source>
</reference>
<feature type="compositionally biased region" description="Low complexity" evidence="6">
    <location>
        <begin position="714"/>
        <end position="728"/>
    </location>
</feature>
<dbReference type="InterPro" id="IPR051027">
    <property type="entry name" value="bZIP_transcription_factors"/>
</dbReference>
<evidence type="ECO:0000313" key="8">
    <source>
        <dbReference type="EMBL" id="KIO33980.1"/>
    </source>
</evidence>
<keyword evidence="3" id="KW-0238">DNA-binding</keyword>
<evidence type="ECO:0000256" key="5">
    <source>
        <dbReference type="ARBA" id="ARBA00023242"/>
    </source>
</evidence>
<evidence type="ECO:0000256" key="4">
    <source>
        <dbReference type="ARBA" id="ARBA00023163"/>
    </source>
</evidence>
<dbReference type="OrthoDB" id="295274at2759"/>
<feature type="region of interest" description="Disordered" evidence="6">
    <location>
        <begin position="338"/>
        <end position="376"/>
    </location>
</feature>
<dbReference type="SMART" id="SM00338">
    <property type="entry name" value="BRLZ"/>
    <property type="match status" value="1"/>
</dbReference>
<dbReference type="CDD" id="cd14687">
    <property type="entry name" value="bZIP_ATF2"/>
    <property type="match status" value="1"/>
</dbReference>
<dbReference type="FunFam" id="1.20.5.170:FF:000053">
    <property type="entry name" value="BZIP transcription factor AtfA"/>
    <property type="match status" value="1"/>
</dbReference>
<dbReference type="PROSITE" id="PS50217">
    <property type="entry name" value="BZIP"/>
    <property type="match status" value="1"/>
</dbReference>
<dbReference type="InterPro" id="IPR004827">
    <property type="entry name" value="bZIP"/>
</dbReference>
<feature type="compositionally biased region" description="Acidic residues" evidence="6">
    <location>
        <begin position="548"/>
        <end position="559"/>
    </location>
</feature>
<keyword evidence="4" id="KW-0804">Transcription</keyword>
<reference evidence="8 9" key="1">
    <citation type="submission" date="2014-04" db="EMBL/GenBank/DDBJ databases">
        <authorList>
            <consortium name="DOE Joint Genome Institute"/>
            <person name="Kuo A."/>
            <person name="Girlanda M."/>
            <person name="Perotto S."/>
            <person name="Kohler A."/>
            <person name="Nagy L.G."/>
            <person name="Floudas D."/>
            <person name="Copeland A."/>
            <person name="Barry K.W."/>
            <person name="Cichocki N."/>
            <person name="Veneault-Fourrey C."/>
            <person name="LaButti K."/>
            <person name="Lindquist E.A."/>
            <person name="Lipzen A."/>
            <person name="Lundell T."/>
            <person name="Morin E."/>
            <person name="Murat C."/>
            <person name="Sun H."/>
            <person name="Tunlid A."/>
            <person name="Henrissat B."/>
            <person name="Grigoriev I.V."/>
            <person name="Hibbett D.S."/>
            <person name="Martin F."/>
            <person name="Nordberg H.P."/>
            <person name="Cantor M.N."/>
            <person name="Hua S.X."/>
        </authorList>
    </citation>
    <scope>NUCLEOTIDE SEQUENCE [LARGE SCALE GENOMIC DNA]</scope>
    <source>
        <strain evidence="8 9">MUT 4182</strain>
    </source>
</reference>
<name>A0A0C3QM47_9AGAM</name>
<feature type="region of interest" description="Disordered" evidence="6">
    <location>
        <begin position="389"/>
        <end position="412"/>
    </location>
</feature>